<dbReference type="EnsemblPlants" id="AET02108">
    <property type="protein sequence ID" value="AET02108"/>
    <property type="gene ID" value="MTR_8g032360"/>
</dbReference>
<keyword evidence="4" id="KW-1185">Reference proteome</keyword>
<accession>G7LCP1</accession>
<evidence type="ECO:0000313" key="2">
    <source>
        <dbReference type="EMBL" id="AET02108.1"/>
    </source>
</evidence>
<evidence type="ECO:0000313" key="3">
    <source>
        <dbReference type="EnsemblPlants" id="AET02108"/>
    </source>
</evidence>
<evidence type="ECO:0000256" key="1">
    <source>
        <dbReference type="SAM" id="MobiDB-lite"/>
    </source>
</evidence>
<evidence type="ECO:0000313" key="4">
    <source>
        <dbReference type="Proteomes" id="UP000002051"/>
    </source>
</evidence>
<protein>
    <submittedName>
        <fullName evidence="2 3">Uncharacterized protein</fullName>
    </submittedName>
</protein>
<dbReference type="Proteomes" id="UP000002051">
    <property type="component" value="Chromosome 8"/>
</dbReference>
<sequence>MNSELSSSMGTTPMHSKELEMKESWNRNVQILDNEPIDDDNSEFSFSSVVNCRGFPRRLTAPGFTKLRQLTANGHLSNLIVFLN</sequence>
<dbReference type="AlphaFoldDB" id="G7LCP1"/>
<dbReference type="PaxDb" id="3880-AET02108"/>
<reference evidence="2 4" key="1">
    <citation type="journal article" date="2011" name="Nature">
        <title>The Medicago genome provides insight into the evolution of rhizobial symbioses.</title>
        <authorList>
            <person name="Young N.D."/>
            <person name="Debelle F."/>
            <person name="Oldroyd G.E."/>
            <person name="Geurts R."/>
            <person name="Cannon S.B."/>
            <person name="Udvardi M.K."/>
            <person name="Benedito V.A."/>
            <person name="Mayer K.F."/>
            <person name="Gouzy J."/>
            <person name="Schoof H."/>
            <person name="Van de Peer Y."/>
            <person name="Proost S."/>
            <person name="Cook D.R."/>
            <person name="Meyers B.C."/>
            <person name="Spannagl M."/>
            <person name="Cheung F."/>
            <person name="De Mita S."/>
            <person name="Krishnakumar V."/>
            <person name="Gundlach H."/>
            <person name="Zhou S."/>
            <person name="Mudge J."/>
            <person name="Bharti A.K."/>
            <person name="Murray J.D."/>
            <person name="Naoumkina M.A."/>
            <person name="Rosen B."/>
            <person name="Silverstein K.A."/>
            <person name="Tang H."/>
            <person name="Rombauts S."/>
            <person name="Zhao P.X."/>
            <person name="Zhou P."/>
            <person name="Barbe V."/>
            <person name="Bardou P."/>
            <person name="Bechner M."/>
            <person name="Bellec A."/>
            <person name="Berger A."/>
            <person name="Berges H."/>
            <person name="Bidwell S."/>
            <person name="Bisseling T."/>
            <person name="Choisne N."/>
            <person name="Couloux A."/>
            <person name="Denny R."/>
            <person name="Deshpande S."/>
            <person name="Dai X."/>
            <person name="Doyle J.J."/>
            <person name="Dudez A.M."/>
            <person name="Farmer A.D."/>
            <person name="Fouteau S."/>
            <person name="Franken C."/>
            <person name="Gibelin C."/>
            <person name="Gish J."/>
            <person name="Goldstein S."/>
            <person name="Gonzalez A.J."/>
            <person name="Green P.J."/>
            <person name="Hallab A."/>
            <person name="Hartog M."/>
            <person name="Hua A."/>
            <person name="Humphray S.J."/>
            <person name="Jeong D.H."/>
            <person name="Jing Y."/>
            <person name="Jocker A."/>
            <person name="Kenton S.M."/>
            <person name="Kim D.J."/>
            <person name="Klee K."/>
            <person name="Lai H."/>
            <person name="Lang C."/>
            <person name="Lin S."/>
            <person name="Macmil S.L."/>
            <person name="Magdelenat G."/>
            <person name="Matthews L."/>
            <person name="McCorrison J."/>
            <person name="Monaghan E.L."/>
            <person name="Mun J.H."/>
            <person name="Najar F.Z."/>
            <person name="Nicholson C."/>
            <person name="Noirot C."/>
            <person name="O'Bleness M."/>
            <person name="Paule C.R."/>
            <person name="Poulain J."/>
            <person name="Prion F."/>
            <person name="Qin B."/>
            <person name="Qu C."/>
            <person name="Retzel E.F."/>
            <person name="Riddle C."/>
            <person name="Sallet E."/>
            <person name="Samain S."/>
            <person name="Samson N."/>
            <person name="Sanders I."/>
            <person name="Saurat O."/>
            <person name="Scarpelli C."/>
            <person name="Schiex T."/>
            <person name="Segurens B."/>
            <person name="Severin A.J."/>
            <person name="Sherrier D.J."/>
            <person name="Shi R."/>
            <person name="Sims S."/>
            <person name="Singer S.R."/>
            <person name="Sinharoy S."/>
            <person name="Sterck L."/>
            <person name="Viollet A."/>
            <person name="Wang B.B."/>
            <person name="Wang K."/>
            <person name="Wang M."/>
            <person name="Wang X."/>
            <person name="Warfsmann J."/>
            <person name="Weissenbach J."/>
            <person name="White D.D."/>
            <person name="White J.D."/>
            <person name="Wiley G.B."/>
            <person name="Wincker P."/>
            <person name="Xing Y."/>
            <person name="Yang L."/>
            <person name="Yao Z."/>
            <person name="Ying F."/>
            <person name="Zhai J."/>
            <person name="Zhou L."/>
            <person name="Zuber A."/>
            <person name="Denarie J."/>
            <person name="Dixon R.A."/>
            <person name="May G.D."/>
            <person name="Schwartz D.C."/>
            <person name="Rogers J."/>
            <person name="Quetier F."/>
            <person name="Town C.D."/>
            <person name="Roe B.A."/>
        </authorList>
    </citation>
    <scope>NUCLEOTIDE SEQUENCE [LARGE SCALE GENOMIC DNA]</scope>
    <source>
        <strain evidence="2">A17</strain>
        <strain evidence="3 4">cv. Jemalong A17</strain>
    </source>
</reference>
<feature type="region of interest" description="Disordered" evidence="1">
    <location>
        <begin position="1"/>
        <end position="21"/>
    </location>
</feature>
<organism evidence="2 4">
    <name type="scientific">Medicago truncatula</name>
    <name type="common">Barrel medic</name>
    <name type="synonym">Medicago tribuloides</name>
    <dbReference type="NCBI Taxonomy" id="3880"/>
    <lineage>
        <taxon>Eukaryota</taxon>
        <taxon>Viridiplantae</taxon>
        <taxon>Streptophyta</taxon>
        <taxon>Embryophyta</taxon>
        <taxon>Tracheophyta</taxon>
        <taxon>Spermatophyta</taxon>
        <taxon>Magnoliopsida</taxon>
        <taxon>eudicotyledons</taxon>
        <taxon>Gunneridae</taxon>
        <taxon>Pentapetalae</taxon>
        <taxon>rosids</taxon>
        <taxon>fabids</taxon>
        <taxon>Fabales</taxon>
        <taxon>Fabaceae</taxon>
        <taxon>Papilionoideae</taxon>
        <taxon>50 kb inversion clade</taxon>
        <taxon>NPAAA clade</taxon>
        <taxon>Hologalegina</taxon>
        <taxon>IRL clade</taxon>
        <taxon>Trifolieae</taxon>
        <taxon>Medicago</taxon>
    </lineage>
</organism>
<feature type="compositionally biased region" description="Polar residues" evidence="1">
    <location>
        <begin position="1"/>
        <end position="14"/>
    </location>
</feature>
<gene>
    <name evidence="2" type="ordered locus">MTR_8g032360</name>
</gene>
<name>G7LCP1_MEDTR</name>
<reference evidence="3" key="3">
    <citation type="submission" date="2015-04" db="UniProtKB">
        <authorList>
            <consortium name="EnsemblPlants"/>
        </authorList>
    </citation>
    <scope>IDENTIFICATION</scope>
    <source>
        <strain evidence="3">cv. Jemalong A17</strain>
    </source>
</reference>
<dbReference type="HOGENOM" id="CLU_2530950_0_0_1"/>
<reference evidence="2 4" key="2">
    <citation type="journal article" date="2014" name="BMC Genomics">
        <title>An improved genome release (version Mt4.0) for the model legume Medicago truncatula.</title>
        <authorList>
            <person name="Tang H."/>
            <person name="Krishnakumar V."/>
            <person name="Bidwell S."/>
            <person name="Rosen B."/>
            <person name="Chan A."/>
            <person name="Zhou S."/>
            <person name="Gentzbittel L."/>
            <person name="Childs K.L."/>
            <person name="Yandell M."/>
            <person name="Gundlach H."/>
            <person name="Mayer K.F."/>
            <person name="Schwartz D.C."/>
            <person name="Town C.D."/>
        </authorList>
    </citation>
    <scope>GENOME REANNOTATION</scope>
    <source>
        <strain evidence="3 4">cv. Jemalong A17</strain>
    </source>
</reference>
<dbReference type="EMBL" id="CM001224">
    <property type="protein sequence ID" value="AET02108.1"/>
    <property type="molecule type" value="Genomic_DNA"/>
</dbReference>
<proteinExistence type="predicted"/>